<sequence>MVPAILKRTVLLWAFVLAACTVQLAPAYDPALVQGLDQTNTQALTLFAELETGSPASDFPSYAPRYAALIGQFESLRQQAMARQIPPLAKRLSGLKLVGKLCKSETDPAACVNTSPASLAQILSTFRRMRDTHRSAGLQPDIVVLFRGNYDPAIAQALTVENALKR</sequence>
<dbReference type="PROSITE" id="PS51257">
    <property type="entry name" value="PROKAR_LIPOPROTEIN"/>
    <property type="match status" value="1"/>
</dbReference>
<evidence type="ECO:0000313" key="3">
    <source>
        <dbReference type="Proteomes" id="UP000575241"/>
    </source>
</evidence>
<comment type="caution">
    <text evidence="2">The sequence shown here is derived from an EMBL/GenBank/DDBJ whole genome shotgun (WGS) entry which is preliminary data.</text>
</comment>
<evidence type="ECO:0000256" key="1">
    <source>
        <dbReference type="SAM" id="SignalP"/>
    </source>
</evidence>
<keyword evidence="1" id="KW-0732">Signal</keyword>
<protein>
    <submittedName>
        <fullName evidence="2">Uncharacterized protein</fullName>
    </submittedName>
</protein>
<dbReference type="Proteomes" id="UP000575241">
    <property type="component" value="Unassembled WGS sequence"/>
</dbReference>
<feature type="chain" id="PRO_5030609681" evidence="1">
    <location>
        <begin position="28"/>
        <end position="166"/>
    </location>
</feature>
<dbReference type="EMBL" id="JACHLN010000003">
    <property type="protein sequence ID" value="MBB4840436.1"/>
    <property type="molecule type" value="Genomic_DNA"/>
</dbReference>
<proteinExistence type="predicted"/>
<evidence type="ECO:0000313" key="2">
    <source>
        <dbReference type="EMBL" id="MBB4840436.1"/>
    </source>
</evidence>
<name>A0A7W7NTZ2_9SPHN</name>
<reference evidence="2 3" key="1">
    <citation type="submission" date="2020-08" db="EMBL/GenBank/DDBJ databases">
        <title>Functional genomics of gut bacteria from endangered species of beetles.</title>
        <authorList>
            <person name="Carlos-Shanley C."/>
        </authorList>
    </citation>
    <scope>NUCLEOTIDE SEQUENCE [LARGE SCALE GENOMIC DNA]</scope>
    <source>
        <strain evidence="2 3">S00224</strain>
    </source>
</reference>
<feature type="signal peptide" evidence="1">
    <location>
        <begin position="1"/>
        <end position="27"/>
    </location>
</feature>
<accession>A0A7W7NTZ2</accession>
<dbReference type="AlphaFoldDB" id="A0A7W7NTZ2"/>
<organism evidence="2 3">
    <name type="scientific">Sphingomonas kyeonggiensis</name>
    <dbReference type="NCBI Taxonomy" id="1268553"/>
    <lineage>
        <taxon>Bacteria</taxon>
        <taxon>Pseudomonadati</taxon>
        <taxon>Pseudomonadota</taxon>
        <taxon>Alphaproteobacteria</taxon>
        <taxon>Sphingomonadales</taxon>
        <taxon>Sphingomonadaceae</taxon>
        <taxon>Sphingomonas</taxon>
    </lineage>
</organism>
<dbReference type="RefSeq" id="WP_184168899.1">
    <property type="nucleotide sequence ID" value="NZ_JACHLN010000003.1"/>
</dbReference>
<gene>
    <name evidence="2" type="ORF">HNP52_003528</name>
</gene>
<keyword evidence="3" id="KW-1185">Reference proteome</keyword>